<dbReference type="AlphaFoldDB" id="A0A554XCZ0"/>
<protein>
    <submittedName>
        <fullName evidence="1">Uncharacterized protein</fullName>
    </submittedName>
</protein>
<name>A0A554XCZ0_9BURK</name>
<evidence type="ECO:0000313" key="1">
    <source>
        <dbReference type="EMBL" id="TSE33705.1"/>
    </source>
</evidence>
<gene>
    <name evidence="1" type="ORF">Ttaiw_00269</name>
</gene>
<comment type="caution">
    <text evidence="1">The sequence shown here is derived from an EMBL/GenBank/DDBJ whole genome shotgun (WGS) entry which is preliminary data.</text>
</comment>
<dbReference type="EMBL" id="VJOM01000002">
    <property type="protein sequence ID" value="TSE33705.1"/>
    <property type="molecule type" value="Genomic_DNA"/>
</dbReference>
<proteinExistence type="predicted"/>
<keyword evidence="2" id="KW-1185">Reference proteome</keyword>
<dbReference type="STRING" id="307486.GCA_000807215_01811"/>
<evidence type="ECO:0000313" key="2">
    <source>
        <dbReference type="Proteomes" id="UP000317763"/>
    </source>
</evidence>
<organism evidence="1 2">
    <name type="scientific">Tepidimonas taiwanensis</name>
    <dbReference type="NCBI Taxonomy" id="307486"/>
    <lineage>
        <taxon>Bacteria</taxon>
        <taxon>Pseudomonadati</taxon>
        <taxon>Pseudomonadota</taxon>
        <taxon>Betaproteobacteria</taxon>
        <taxon>Burkholderiales</taxon>
        <taxon>Tepidimonas</taxon>
    </lineage>
</organism>
<accession>A0A554XCZ0</accession>
<dbReference type="RefSeq" id="WP_043701275.1">
    <property type="nucleotide sequence ID" value="NZ_CP083911.1"/>
</dbReference>
<reference evidence="1 2" key="1">
    <citation type="submission" date="2019-07" db="EMBL/GenBank/DDBJ databases">
        <title>Tepidimonas taiwanensis I1-1 draft genome.</title>
        <authorList>
            <person name="Da Costa M.S."/>
            <person name="Froufe H.J.C."/>
            <person name="Egas C."/>
            <person name="Albuquerque L."/>
        </authorList>
    </citation>
    <scope>NUCLEOTIDE SEQUENCE [LARGE SCALE GENOMIC DNA]</scope>
    <source>
        <strain evidence="1 2">I1-1</strain>
    </source>
</reference>
<sequence>MFLERLTQDDTDLTAALADIKALPVFDAPVDDGQRTRAAGRFALIALAGELATQYGLTGWPEGAAIDAAAEAYRLWCSTRTAGRAEAAQVVEAVTAFIDRHGDARFSAIDADEGIARLVRDRAGWWRSRGGRREWLFTADGLREALRGSEVKPALETLVALKMLPAQGADGKHARPVRIDGRVVKVHHITVNEEANDGAA</sequence>
<dbReference type="Proteomes" id="UP000317763">
    <property type="component" value="Unassembled WGS sequence"/>
</dbReference>